<sequence length="120" mass="13442">MTPPKPTRRLRDYFFHYSWDELQVVLYLRNTMVLFYLGWGALGWVLRPLGSAEQSALLLGMLAAYPGYRLGKRVQARADPSALDSAELMVWQIGNVAKAFSGAAGLLLLRWLAFGGRPLV</sequence>
<evidence type="ECO:0000313" key="2">
    <source>
        <dbReference type="Proteomes" id="UP000586093"/>
    </source>
</evidence>
<proteinExistence type="predicted"/>
<accession>A0A839HFX6</accession>
<dbReference type="Proteomes" id="UP000586093">
    <property type="component" value="Unassembled WGS sequence"/>
</dbReference>
<dbReference type="AlphaFoldDB" id="A0A839HFX6"/>
<comment type="caution">
    <text evidence="1">The sequence shown here is derived from an EMBL/GenBank/DDBJ whole genome shotgun (WGS) entry which is preliminary data.</text>
</comment>
<protein>
    <submittedName>
        <fullName evidence="1">Uncharacterized protein</fullName>
    </submittedName>
</protein>
<dbReference type="RefSeq" id="WP_182661528.1">
    <property type="nucleotide sequence ID" value="NZ_JACIVI010000001.1"/>
</dbReference>
<dbReference type="EMBL" id="JACIVI010000001">
    <property type="protein sequence ID" value="MBB1161057.1"/>
    <property type="molecule type" value="Genomic_DNA"/>
</dbReference>
<organism evidence="1 2">
    <name type="scientific">Aquariibacter albus</name>
    <dbReference type="NCBI Taxonomy" id="2759899"/>
    <lineage>
        <taxon>Bacteria</taxon>
        <taxon>Pseudomonadati</taxon>
        <taxon>Pseudomonadota</taxon>
        <taxon>Betaproteobacteria</taxon>
        <taxon>Burkholderiales</taxon>
        <taxon>Sphaerotilaceae</taxon>
        <taxon>Aquariibacter</taxon>
    </lineage>
</organism>
<evidence type="ECO:0000313" key="1">
    <source>
        <dbReference type="EMBL" id="MBB1161057.1"/>
    </source>
</evidence>
<name>A0A839HFX6_9BURK</name>
<keyword evidence="2" id="KW-1185">Reference proteome</keyword>
<reference evidence="1 2" key="1">
    <citation type="submission" date="2020-08" db="EMBL/GenBank/DDBJ databases">
        <title>Aquariorum lacteus gen. nov., sp. nov., a new member of the family Comamonadaceae, isolated from freshwater aquarium.</title>
        <authorList>
            <person name="Chun S.-J."/>
        </authorList>
    </citation>
    <scope>NUCLEOTIDE SEQUENCE [LARGE SCALE GENOMIC DNA]</scope>
    <source>
        <strain evidence="1 2">SJAQ100</strain>
    </source>
</reference>
<gene>
    <name evidence="1" type="ORF">H4F90_03560</name>
</gene>